<dbReference type="Gene3D" id="3.30.420.10">
    <property type="entry name" value="Ribonuclease H-like superfamily/Ribonuclease H"/>
    <property type="match status" value="2"/>
</dbReference>
<evidence type="ECO:0000313" key="3">
    <source>
        <dbReference type="EMBL" id="RKU40935.1"/>
    </source>
</evidence>
<dbReference type="Proteomes" id="UP000275385">
    <property type="component" value="Unassembled WGS sequence"/>
</dbReference>
<feature type="region of interest" description="Disordered" evidence="2">
    <location>
        <begin position="638"/>
        <end position="698"/>
    </location>
</feature>
<dbReference type="PANTHER" id="PTHR15092:SF22">
    <property type="entry name" value="POLY(A)-SPECIFIC RIBONUCLEASE PNLDC1"/>
    <property type="match status" value="1"/>
</dbReference>
<dbReference type="GO" id="GO:0000289">
    <property type="term" value="P:nuclear-transcribed mRNA poly(A) tail shortening"/>
    <property type="evidence" value="ECO:0007669"/>
    <property type="project" value="TreeGrafter"/>
</dbReference>
<accession>A0A420XZ44</accession>
<sequence length="837" mass="94434">MDVTSQNFWQTFPAVIRDLARADFAAFDLEMTGIISKDARLAKLSINDVYDRARKVAMTHQVIQFGLTCIQYVEETDVHEARTYNFFLTPMFAEGTRAGKQLATALNRHLCFSYSSFAFLRRHGFQFQEAFENGVPYLSRQEAGELDESFLRRTGRQIAGLDLAQHEEVVRDFYTGAQRAIRSWLLRVKDEDALAYLNLSNPYGGRLTGFQIQLVHHLTEVEFPRCKAQPKHDDMFVQVTLADVEEKEKFKQRQFQERKEAIIRQTGFRYLIDAITGNLFTEDLRTEWMVEDDCDDLGRRAGEIRAVLAKCETKLTARPPVVVGHNQLHDLCFIYQSFIGDLPPRLEDFRSKMHTLFPRMVDTKFLATPPNYHIMMADNSLSMLFDIANDQELPIIVQDPRLSTHMKHQAGFDSWMTAVVFLRKAWNLDEEFCMNMEYGVERDWAGKIVKQDRDSEVGKPAALRSGSTEKEVKQSRETSTTSKIQNLDSRKQAIPSSSRAIPSISTSTRKEQKPALEPKSSDFDFVRQFFPSSSRLATRPTRENQTENTPSTRTALGRWLGSPPTSTRPVSSKSVAASTSSSHQQLHTEPQQQPVNDRRLSVKEHAWGHTAGDAFQSIETGRARRTLPSIARRNIPKIIRDQSLTESQQSSSTGSEDELGQKWPKNPETTVMSNPPAPSTQTAPCAPRGQPATERHATRAVSSFLHPPVFTPMSNPVAPVSPVLTPVNVQQQQTMGSFGVAGSTTVSTSLGKRQMTDSQALITNPSISTHHEDGHYPGYGTATENKSNTTVDSFGSSSETQHRIPRWETAFWRKYGNKIRVATSGSLDLARERVMEE</sequence>
<evidence type="ECO:0000313" key="4">
    <source>
        <dbReference type="Proteomes" id="UP000275385"/>
    </source>
</evidence>
<dbReference type="InterPro" id="IPR012337">
    <property type="entry name" value="RNaseH-like_sf"/>
</dbReference>
<dbReference type="InterPro" id="IPR036397">
    <property type="entry name" value="RNaseH_sf"/>
</dbReference>
<name>A0A420XZ44_9PEZI</name>
<feature type="compositionally biased region" description="Low complexity" evidence="2">
    <location>
        <begin position="641"/>
        <end position="654"/>
    </location>
</feature>
<feature type="compositionally biased region" description="Basic and acidic residues" evidence="2">
    <location>
        <begin position="508"/>
        <end position="525"/>
    </location>
</feature>
<dbReference type="PANTHER" id="PTHR15092">
    <property type="entry name" value="POLY A -SPECIFIC RIBONUCLEASE/TARGET OF EGR1, MEMBER 1"/>
    <property type="match status" value="1"/>
</dbReference>
<dbReference type="Pfam" id="PF04857">
    <property type="entry name" value="CAF1"/>
    <property type="match status" value="1"/>
</dbReference>
<comment type="caution">
    <text evidence="3">The sequence shown here is derived from an EMBL/GenBank/DDBJ whole genome shotgun (WGS) entry which is preliminary data.</text>
</comment>
<proteinExistence type="inferred from homology"/>
<keyword evidence="4" id="KW-1185">Reference proteome</keyword>
<dbReference type="STRING" id="177199.A0A420XZ44"/>
<reference evidence="3 4" key="1">
    <citation type="submission" date="2018-08" db="EMBL/GenBank/DDBJ databases">
        <title>Draft genome of the lignicolous fungus Coniochaeta pulveracea.</title>
        <authorList>
            <person name="Borstlap C.J."/>
            <person name="De Witt R.N."/>
            <person name="Botha A."/>
            <person name="Volschenk H."/>
        </authorList>
    </citation>
    <scope>NUCLEOTIDE SEQUENCE [LARGE SCALE GENOMIC DNA]</scope>
    <source>
        <strain evidence="3 4">CAB683</strain>
    </source>
</reference>
<dbReference type="InterPro" id="IPR006941">
    <property type="entry name" value="RNase_CAF1"/>
</dbReference>
<dbReference type="InterPro" id="IPR051181">
    <property type="entry name" value="CAF1_poly(A)_ribonucleases"/>
</dbReference>
<dbReference type="GO" id="GO:1990432">
    <property type="term" value="P:siRNA 3'-end processing"/>
    <property type="evidence" value="ECO:0007669"/>
    <property type="project" value="TreeGrafter"/>
</dbReference>
<dbReference type="GO" id="GO:1990431">
    <property type="term" value="P:priRNA 3'-end processing"/>
    <property type="evidence" value="ECO:0007669"/>
    <property type="project" value="TreeGrafter"/>
</dbReference>
<feature type="region of interest" description="Disordered" evidence="2">
    <location>
        <begin position="455"/>
        <end position="597"/>
    </location>
</feature>
<feature type="compositionally biased region" description="Polar residues" evidence="2">
    <location>
        <begin position="583"/>
        <end position="595"/>
    </location>
</feature>
<dbReference type="EMBL" id="QVQW01000087">
    <property type="protein sequence ID" value="RKU40935.1"/>
    <property type="molecule type" value="Genomic_DNA"/>
</dbReference>
<feature type="compositionally biased region" description="Basic and acidic residues" evidence="2">
    <location>
        <begin position="467"/>
        <end position="476"/>
    </location>
</feature>
<dbReference type="GO" id="GO:0003723">
    <property type="term" value="F:RNA binding"/>
    <property type="evidence" value="ECO:0007669"/>
    <property type="project" value="TreeGrafter"/>
</dbReference>
<feature type="compositionally biased region" description="Polar residues" evidence="2">
    <location>
        <begin position="477"/>
        <end position="487"/>
    </location>
</feature>
<dbReference type="SUPFAM" id="SSF53098">
    <property type="entry name" value="Ribonuclease H-like"/>
    <property type="match status" value="1"/>
</dbReference>
<organism evidence="3 4">
    <name type="scientific">Coniochaeta pulveracea</name>
    <dbReference type="NCBI Taxonomy" id="177199"/>
    <lineage>
        <taxon>Eukaryota</taxon>
        <taxon>Fungi</taxon>
        <taxon>Dikarya</taxon>
        <taxon>Ascomycota</taxon>
        <taxon>Pezizomycotina</taxon>
        <taxon>Sordariomycetes</taxon>
        <taxon>Sordariomycetidae</taxon>
        <taxon>Coniochaetales</taxon>
        <taxon>Coniochaetaceae</taxon>
        <taxon>Coniochaeta</taxon>
    </lineage>
</organism>
<gene>
    <name evidence="3" type="ORF">DL546_002796</name>
</gene>
<protein>
    <submittedName>
        <fullName evidence="3">Uncharacterized protein</fullName>
    </submittedName>
</protein>
<comment type="similarity">
    <text evidence="1">Belongs to the CAF1 family.</text>
</comment>
<feature type="compositionally biased region" description="Polar residues" evidence="2">
    <location>
        <begin position="667"/>
        <end position="683"/>
    </location>
</feature>
<dbReference type="OrthoDB" id="1432093at2759"/>
<evidence type="ECO:0000256" key="1">
    <source>
        <dbReference type="ARBA" id="ARBA00008372"/>
    </source>
</evidence>
<dbReference type="GO" id="GO:0000175">
    <property type="term" value="F:3'-5'-RNA exonuclease activity"/>
    <property type="evidence" value="ECO:0007669"/>
    <property type="project" value="TreeGrafter"/>
</dbReference>
<dbReference type="AlphaFoldDB" id="A0A420XZ44"/>
<feature type="compositionally biased region" description="Low complexity" evidence="2">
    <location>
        <begin position="570"/>
        <end position="582"/>
    </location>
</feature>
<evidence type="ECO:0000256" key="2">
    <source>
        <dbReference type="SAM" id="MobiDB-lite"/>
    </source>
</evidence>
<dbReference type="GO" id="GO:0005634">
    <property type="term" value="C:nucleus"/>
    <property type="evidence" value="ECO:0007669"/>
    <property type="project" value="TreeGrafter"/>
</dbReference>
<feature type="compositionally biased region" description="Low complexity" evidence="2">
    <location>
        <begin position="493"/>
        <end position="507"/>
    </location>
</feature>